<evidence type="ECO:0000313" key="2">
    <source>
        <dbReference type="EMBL" id="GBG05498.1"/>
    </source>
</evidence>
<dbReference type="Gene3D" id="1.20.1440.50">
    <property type="entry name" value="Ta0600-like"/>
    <property type="match status" value="1"/>
</dbReference>
<proteinExistence type="predicted"/>
<dbReference type="GO" id="GO:0030153">
    <property type="term" value="P:bacteriocin immunity"/>
    <property type="evidence" value="ECO:0007669"/>
    <property type="project" value="UniProtKB-KW"/>
</dbReference>
<dbReference type="EMBL" id="BFBY01000017">
    <property type="protein sequence ID" value="GBG05498.1"/>
    <property type="molecule type" value="Genomic_DNA"/>
</dbReference>
<reference evidence="3" key="1">
    <citation type="submission" date="2018-03" db="EMBL/GenBank/DDBJ databases">
        <title>New taxa in the Lactobacillus gasseri group.</title>
        <authorList>
            <person name="Tanizawa Y."/>
            <person name="Tohno M."/>
            <person name="Endo A."/>
            <person name="Arita M."/>
        </authorList>
    </citation>
    <scope>NUCLEOTIDE SEQUENCE [LARGE SCALE GENOMIC DNA]</scope>
    <source>
        <strain evidence="3">DSM 24759</strain>
    </source>
</reference>
<protein>
    <recommendedName>
        <fullName evidence="4">Bacteriocin immunity protein</fullName>
    </recommendedName>
</protein>
<dbReference type="RefSeq" id="WP_117118826.1">
    <property type="nucleotide sequence ID" value="NZ_BFBY01000017.1"/>
</dbReference>
<dbReference type="OrthoDB" id="2323348at2"/>
<evidence type="ECO:0000256" key="1">
    <source>
        <dbReference type="ARBA" id="ARBA00023025"/>
    </source>
</evidence>
<dbReference type="Proteomes" id="UP000257317">
    <property type="component" value="Unassembled WGS sequence"/>
</dbReference>
<dbReference type="InterPro" id="IPR023130">
    <property type="entry name" value="Ta0600-like_sf"/>
</dbReference>
<dbReference type="SUPFAM" id="SSF109797">
    <property type="entry name" value="Bacteriocin immunity protein-like"/>
    <property type="match status" value="1"/>
</dbReference>
<keyword evidence="1" id="KW-0079">Bacteriocin immunity</keyword>
<dbReference type="AlphaFoldDB" id="A0A2Z6T9Z4"/>
<comment type="caution">
    <text evidence="2">The sequence shown here is derived from an EMBL/GenBank/DDBJ whole genome shotgun (WGS) entry which is preliminary data.</text>
</comment>
<organism evidence="2 3">
    <name type="scientific">Lactobacillus rodentium</name>
    <dbReference type="NCBI Taxonomy" id="947835"/>
    <lineage>
        <taxon>Bacteria</taxon>
        <taxon>Bacillati</taxon>
        <taxon>Bacillota</taxon>
        <taxon>Bacilli</taxon>
        <taxon>Lactobacillales</taxon>
        <taxon>Lactobacillaceae</taxon>
        <taxon>Lactobacillus</taxon>
    </lineage>
</organism>
<gene>
    <name evidence="2" type="ORF">LrDSM24759_14120</name>
</gene>
<name>A0A2Z6T9Z4_9LACO</name>
<accession>A0A2Z6T9Z4</accession>
<dbReference type="InterPro" id="IPR015046">
    <property type="entry name" value="LciA_Immunity-like"/>
</dbReference>
<sequence>MFGKKNEKQIKFEIELKEVMANYEVKANPVLMHLLSEAKSKIDKNNSVQSVASNLAYKLKENFSEAELPKIVVEFQLKIEKYTAFGANGIVW</sequence>
<evidence type="ECO:0000313" key="3">
    <source>
        <dbReference type="Proteomes" id="UP000257317"/>
    </source>
</evidence>
<keyword evidence="3" id="KW-1185">Reference proteome</keyword>
<dbReference type="Pfam" id="PF08951">
    <property type="entry name" value="EntA_Immun"/>
    <property type="match status" value="1"/>
</dbReference>
<evidence type="ECO:0008006" key="4">
    <source>
        <dbReference type="Google" id="ProtNLM"/>
    </source>
</evidence>